<organism evidence="1 2">
    <name type="scientific">Paenibacillus radicis</name>
    <name type="common">ex Gao et al. 2016</name>
    <dbReference type="NCBI Taxonomy" id="1737354"/>
    <lineage>
        <taxon>Bacteria</taxon>
        <taxon>Bacillati</taxon>
        <taxon>Bacillota</taxon>
        <taxon>Bacilli</taxon>
        <taxon>Bacillales</taxon>
        <taxon>Paenibacillaceae</taxon>
        <taxon>Paenibacillus</taxon>
    </lineage>
</organism>
<sequence>MRRALIRNPENIVKIEKAAENVSAAFSYYIEVYQQLVSQTVRFPSETGCLICFASLSLS</sequence>
<dbReference type="Proteomes" id="UP000600247">
    <property type="component" value="Unassembled WGS sequence"/>
</dbReference>
<evidence type="ECO:0000313" key="2">
    <source>
        <dbReference type="Proteomes" id="UP000600247"/>
    </source>
</evidence>
<evidence type="ECO:0000313" key="1">
    <source>
        <dbReference type="EMBL" id="GGG51617.1"/>
    </source>
</evidence>
<name>A0A917GN98_9BACL</name>
<protein>
    <submittedName>
        <fullName evidence="1">Uncharacterized protein</fullName>
    </submittedName>
</protein>
<dbReference type="AlphaFoldDB" id="A0A917GN98"/>
<dbReference type="EMBL" id="BMHY01000001">
    <property type="protein sequence ID" value="GGG51617.1"/>
    <property type="molecule type" value="Genomic_DNA"/>
</dbReference>
<gene>
    <name evidence="1" type="ORF">GCM10010918_00400</name>
</gene>
<comment type="caution">
    <text evidence="1">The sequence shown here is derived from an EMBL/GenBank/DDBJ whole genome shotgun (WGS) entry which is preliminary data.</text>
</comment>
<accession>A0A917GN98</accession>
<reference evidence="1 2" key="1">
    <citation type="journal article" date="2014" name="Int. J. Syst. Evol. Microbiol.">
        <title>Complete genome sequence of Corynebacterium casei LMG S-19264T (=DSM 44701T), isolated from a smear-ripened cheese.</title>
        <authorList>
            <consortium name="US DOE Joint Genome Institute (JGI-PGF)"/>
            <person name="Walter F."/>
            <person name="Albersmeier A."/>
            <person name="Kalinowski J."/>
            <person name="Ruckert C."/>
        </authorList>
    </citation>
    <scope>NUCLEOTIDE SEQUENCE [LARGE SCALE GENOMIC DNA]</scope>
    <source>
        <strain evidence="1 2">CGMCC 1.15286</strain>
    </source>
</reference>
<proteinExistence type="predicted"/>
<keyword evidence="2" id="KW-1185">Reference proteome</keyword>